<dbReference type="InterPro" id="IPR012340">
    <property type="entry name" value="NA-bd_OB-fold"/>
</dbReference>
<dbReference type="PANTHER" id="PTHR43081:SF19">
    <property type="entry name" value="PH-SENSITIVE ADENYLATE CYCLASE RV1264"/>
    <property type="match status" value="1"/>
</dbReference>
<sequence>MSTDHFTLFQAALGNPDRPTKVILFADLSGSTEMKGKTAEVSWLPTIGKFLDITETAVTENGGTVVKYLGDGTLAVFDGDHAAEAICAAIRIQEMLRKENSPEKGVLRDCYASVGIATGRVVEYEAPGGSLDYVGSVVDLAARLCSAGNSQAVWVDSATVASAIMNKVSSEMGRVHDFSPDDYLSDEWKVELKGFAKPIKYREIIWLSKPFGATNAVVNEITERTAAHGAQGDRPAGPPAAQVPEDIREGVVKRWDPAQGRGFISTTSDGDYYVDRRYVVSGEDLTEGRSVRFVARAPFKEGARPIAGCTVQEGHRVPGTFQRVFPDRNFTFADVLDGLGNRQRLFVYLGDGAAEHRSGEAVLLEVTRNYRGISGHLVTADQTGGSGTGEQP</sequence>
<dbReference type="PROSITE" id="PS50125">
    <property type="entry name" value="GUANYLATE_CYCLASE_2"/>
    <property type="match status" value="1"/>
</dbReference>
<dbReference type="InterPro" id="IPR001054">
    <property type="entry name" value="A/G_cyclase"/>
</dbReference>
<organism evidence="3 4">
    <name type="scientific">Streptomyces fuscichromogenes</name>
    <dbReference type="NCBI Taxonomy" id="1324013"/>
    <lineage>
        <taxon>Bacteria</taxon>
        <taxon>Bacillati</taxon>
        <taxon>Actinomycetota</taxon>
        <taxon>Actinomycetes</taxon>
        <taxon>Kitasatosporales</taxon>
        <taxon>Streptomycetaceae</taxon>
        <taxon>Streptomyces</taxon>
    </lineage>
</organism>
<dbReference type="RefSeq" id="WP_189264323.1">
    <property type="nucleotide sequence ID" value="NZ_BMML01000009.1"/>
</dbReference>
<comment type="caution">
    <text evidence="3">The sequence shown here is derived from an EMBL/GenBank/DDBJ whole genome shotgun (WGS) entry which is preliminary data.</text>
</comment>
<dbReference type="AlphaFoldDB" id="A0A917XE33"/>
<dbReference type="GO" id="GO:0035556">
    <property type="term" value="P:intracellular signal transduction"/>
    <property type="evidence" value="ECO:0007669"/>
    <property type="project" value="InterPro"/>
</dbReference>
<reference evidence="3" key="1">
    <citation type="journal article" date="2014" name="Int. J. Syst. Evol. Microbiol.">
        <title>Complete genome sequence of Corynebacterium casei LMG S-19264T (=DSM 44701T), isolated from a smear-ripened cheese.</title>
        <authorList>
            <consortium name="US DOE Joint Genome Institute (JGI-PGF)"/>
            <person name="Walter F."/>
            <person name="Albersmeier A."/>
            <person name="Kalinowski J."/>
            <person name="Ruckert C."/>
        </authorList>
    </citation>
    <scope>NUCLEOTIDE SEQUENCE</scope>
    <source>
        <strain evidence="3">CGMCC 4.7110</strain>
    </source>
</reference>
<accession>A0A917XE33</accession>
<gene>
    <name evidence="3" type="ORF">GCM10011578_042230</name>
</gene>
<dbReference type="Proteomes" id="UP000653411">
    <property type="component" value="Unassembled WGS sequence"/>
</dbReference>
<dbReference type="InterPro" id="IPR029787">
    <property type="entry name" value="Nucleotide_cyclase"/>
</dbReference>
<evidence type="ECO:0000259" key="2">
    <source>
        <dbReference type="PROSITE" id="PS50125"/>
    </source>
</evidence>
<evidence type="ECO:0000256" key="1">
    <source>
        <dbReference type="ARBA" id="ARBA00005381"/>
    </source>
</evidence>
<evidence type="ECO:0000313" key="3">
    <source>
        <dbReference type="EMBL" id="GGN14521.1"/>
    </source>
</evidence>
<proteinExistence type="inferred from homology"/>
<protein>
    <recommendedName>
        <fullName evidence="2">Guanylate cyclase domain-containing protein</fullName>
    </recommendedName>
</protein>
<comment type="similarity">
    <text evidence="1">Belongs to the adenylyl cyclase class-3 family.</text>
</comment>
<dbReference type="EMBL" id="BMML01000009">
    <property type="protein sequence ID" value="GGN14521.1"/>
    <property type="molecule type" value="Genomic_DNA"/>
</dbReference>
<dbReference type="SUPFAM" id="SSF50249">
    <property type="entry name" value="Nucleic acid-binding proteins"/>
    <property type="match status" value="1"/>
</dbReference>
<dbReference type="GO" id="GO:0006171">
    <property type="term" value="P:cAMP biosynthetic process"/>
    <property type="evidence" value="ECO:0007669"/>
    <property type="project" value="TreeGrafter"/>
</dbReference>
<dbReference type="GO" id="GO:0004016">
    <property type="term" value="F:adenylate cyclase activity"/>
    <property type="evidence" value="ECO:0007669"/>
    <property type="project" value="UniProtKB-ARBA"/>
</dbReference>
<dbReference type="Gene3D" id="2.40.50.140">
    <property type="entry name" value="Nucleic acid-binding proteins"/>
    <property type="match status" value="1"/>
</dbReference>
<feature type="domain" description="Guanylate cyclase" evidence="2">
    <location>
        <begin position="22"/>
        <end position="145"/>
    </location>
</feature>
<dbReference type="InterPro" id="IPR050697">
    <property type="entry name" value="Adenylyl/Guanylyl_Cyclase_3/4"/>
</dbReference>
<dbReference type="PANTHER" id="PTHR43081">
    <property type="entry name" value="ADENYLATE CYCLASE, TERMINAL-DIFFERENTIATION SPECIFIC-RELATED"/>
    <property type="match status" value="1"/>
</dbReference>
<dbReference type="CDD" id="cd07302">
    <property type="entry name" value="CHD"/>
    <property type="match status" value="1"/>
</dbReference>
<keyword evidence="4" id="KW-1185">Reference proteome</keyword>
<evidence type="ECO:0000313" key="4">
    <source>
        <dbReference type="Proteomes" id="UP000653411"/>
    </source>
</evidence>
<dbReference type="Gene3D" id="3.30.70.1230">
    <property type="entry name" value="Nucleotide cyclase"/>
    <property type="match status" value="1"/>
</dbReference>
<dbReference type="Pfam" id="PF00211">
    <property type="entry name" value="Guanylate_cyc"/>
    <property type="match status" value="1"/>
</dbReference>
<reference evidence="3" key="2">
    <citation type="submission" date="2020-09" db="EMBL/GenBank/DDBJ databases">
        <authorList>
            <person name="Sun Q."/>
            <person name="Zhou Y."/>
        </authorList>
    </citation>
    <scope>NUCLEOTIDE SEQUENCE</scope>
    <source>
        <strain evidence="3">CGMCC 4.7110</strain>
    </source>
</reference>
<name>A0A917XE33_9ACTN</name>
<dbReference type="SUPFAM" id="SSF55073">
    <property type="entry name" value="Nucleotide cyclase"/>
    <property type="match status" value="1"/>
</dbReference>